<dbReference type="GO" id="GO:0003735">
    <property type="term" value="F:structural constituent of ribosome"/>
    <property type="evidence" value="ECO:0007669"/>
    <property type="project" value="InterPro"/>
</dbReference>
<keyword evidence="1 3" id="KW-0689">Ribosomal protein</keyword>
<dbReference type="SUPFAM" id="SSF160374">
    <property type="entry name" value="RplX-like"/>
    <property type="match status" value="1"/>
</dbReference>
<dbReference type="EMBL" id="DSEU01000025">
    <property type="protein sequence ID" value="HEM66675.1"/>
    <property type="molecule type" value="Genomic_DNA"/>
</dbReference>
<keyword evidence="3" id="KW-0694">RNA-binding</keyword>
<proteinExistence type="inferred from homology"/>
<comment type="similarity">
    <text evidence="3">Belongs to the eukaryotic ribosomal protein eL20 family.</text>
</comment>
<protein>
    <recommendedName>
        <fullName evidence="3">Large ribosomal subunit protein eL20</fullName>
    </recommendedName>
</protein>
<dbReference type="Gene3D" id="3.10.20.10">
    <property type="match status" value="1"/>
</dbReference>
<comment type="subunit">
    <text evidence="3">Part of the 50S ribosomal subunit. Binds 23S rRNA.</text>
</comment>
<dbReference type="InterPro" id="IPR023573">
    <property type="entry name" value="Ribosomal_eL20_dom"/>
</dbReference>
<evidence type="ECO:0000256" key="3">
    <source>
        <dbReference type="HAMAP-Rule" id="MF_00273"/>
    </source>
</evidence>
<comment type="caution">
    <text evidence="5">The sequence shown here is derived from an EMBL/GenBank/DDBJ whole genome shotgun (WGS) entry which is preliminary data.</text>
</comment>
<dbReference type="NCBIfam" id="NF001981">
    <property type="entry name" value="PRK00773.1-1"/>
    <property type="match status" value="1"/>
</dbReference>
<evidence type="ECO:0000259" key="4">
    <source>
        <dbReference type="Pfam" id="PF01775"/>
    </source>
</evidence>
<sequence length="86" mass="10040">MVEVKTFRIEGLMLISVDRLPRWQKFTIEVRALNKDHALDLAFSLLGSRHKVKRENIKVVKVKEISPEEALDRRIKDLASLTRMVI</sequence>
<dbReference type="GO" id="GO:0070180">
    <property type="term" value="F:large ribosomal subunit rRNA binding"/>
    <property type="evidence" value="ECO:0007669"/>
    <property type="project" value="UniProtKB-UniRule"/>
</dbReference>
<reference evidence="5" key="1">
    <citation type="journal article" date="2020" name="mSystems">
        <title>Genome- and Community-Level Interaction Insights into Carbon Utilization and Element Cycling Functions of Hydrothermarchaeota in Hydrothermal Sediment.</title>
        <authorList>
            <person name="Zhou Z."/>
            <person name="Liu Y."/>
            <person name="Xu W."/>
            <person name="Pan J."/>
            <person name="Luo Z.H."/>
            <person name="Li M."/>
        </authorList>
    </citation>
    <scope>NUCLEOTIDE SEQUENCE [LARGE SCALE GENOMIC DNA]</scope>
    <source>
        <strain evidence="5">SpSt-125</strain>
    </source>
</reference>
<dbReference type="GO" id="GO:0005840">
    <property type="term" value="C:ribosome"/>
    <property type="evidence" value="ECO:0007669"/>
    <property type="project" value="UniProtKB-KW"/>
</dbReference>
<evidence type="ECO:0000256" key="2">
    <source>
        <dbReference type="ARBA" id="ARBA00023274"/>
    </source>
</evidence>
<dbReference type="InterPro" id="IPR028877">
    <property type="entry name" value="Ribosomal_eL20"/>
</dbReference>
<gene>
    <name evidence="3" type="primary">rpl18a</name>
    <name evidence="3" type="synonym">rpl20e</name>
    <name evidence="3" type="synonym">rplX</name>
    <name evidence="5" type="ORF">ENO26_03760</name>
</gene>
<dbReference type="AlphaFoldDB" id="A0A7J2U2R2"/>
<evidence type="ECO:0000313" key="5">
    <source>
        <dbReference type="EMBL" id="HEM66675.1"/>
    </source>
</evidence>
<organism evidence="5">
    <name type="scientific">Ignisphaera aggregans</name>
    <dbReference type="NCBI Taxonomy" id="334771"/>
    <lineage>
        <taxon>Archaea</taxon>
        <taxon>Thermoproteota</taxon>
        <taxon>Thermoprotei</taxon>
        <taxon>Desulfurococcales</taxon>
        <taxon>Desulfurococcaceae</taxon>
        <taxon>Ignisphaera</taxon>
    </lineage>
</organism>
<dbReference type="GO" id="GO:0006412">
    <property type="term" value="P:translation"/>
    <property type="evidence" value="ECO:0007669"/>
    <property type="project" value="UniProtKB-UniRule"/>
</dbReference>
<accession>A0A7J2U2R2</accession>
<keyword evidence="2 3" id="KW-0687">Ribonucleoprotein</keyword>
<dbReference type="GO" id="GO:1990904">
    <property type="term" value="C:ribonucleoprotein complex"/>
    <property type="evidence" value="ECO:0007669"/>
    <property type="project" value="UniProtKB-KW"/>
</dbReference>
<evidence type="ECO:0000256" key="1">
    <source>
        <dbReference type="ARBA" id="ARBA00022980"/>
    </source>
</evidence>
<keyword evidence="3" id="KW-0699">rRNA-binding</keyword>
<name>A0A7J2U2R2_9CREN</name>
<feature type="domain" description="Large ribosomal subunit protein eL20" evidence="4">
    <location>
        <begin position="4"/>
        <end position="63"/>
    </location>
</feature>
<dbReference type="HAMAP" id="MF_00273">
    <property type="entry name" value="Ribosomal_eL20"/>
    <property type="match status" value="1"/>
</dbReference>
<dbReference type="Pfam" id="PF01775">
    <property type="entry name" value="Ribosomal_L18A"/>
    <property type="match status" value="1"/>
</dbReference>